<keyword evidence="3" id="KW-0963">Cytoplasm</keyword>
<keyword evidence="12" id="KW-0206">Cytoskeleton</keyword>
<evidence type="ECO:0000259" key="17">
    <source>
        <dbReference type="PROSITE" id="PS50188"/>
    </source>
</evidence>
<dbReference type="Pfam" id="PF13445">
    <property type="entry name" value="zf-RING_UBOX"/>
    <property type="match status" value="1"/>
</dbReference>
<dbReference type="FunFam" id="3.30.40.10:FF:000014">
    <property type="entry name" value="probable E3 ubiquitin-protein ligase MID2"/>
    <property type="match status" value="1"/>
</dbReference>
<keyword evidence="10" id="KW-0862">Zinc</keyword>
<evidence type="ECO:0000313" key="20">
    <source>
        <dbReference type="Ensembl" id="ENSMAMP00000062289.1"/>
    </source>
</evidence>
<evidence type="ECO:0000256" key="4">
    <source>
        <dbReference type="ARBA" id="ARBA00022679"/>
    </source>
</evidence>
<dbReference type="GO" id="GO:0035372">
    <property type="term" value="P:protein localization to microtubule"/>
    <property type="evidence" value="ECO:0007669"/>
    <property type="project" value="TreeGrafter"/>
</dbReference>
<dbReference type="PANTHER" id="PTHR24099">
    <property type="entry name" value="E3 UBIQUITIN-PROTEIN LIGASE TRIM36-RELATED"/>
    <property type="match status" value="1"/>
</dbReference>
<keyword evidence="21" id="KW-1185">Reference proteome</keyword>
<dbReference type="Proteomes" id="UP000261640">
    <property type="component" value="Unplaced"/>
</dbReference>
<dbReference type="PRINTS" id="PR01407">
    <property type="entry name" value="BUTYPHLNCDUF"/>
</dbReference>
<reference evidence="20" key="2">
    <citation type="submission" date="2025-09" db="UniProtKB">
        <authorList>
            <consortium name="Ensembl"/>
        </authorList>
    </citation>
    <scope>IDENTIFICATION</scope>
</reference>
<dbReference type="Gene3D" id="4.10.830.40">
    <property type="match status" value="1"/>
</dbReference>
<dbReference type="CDD" id="cd00063">
    <property type="entry name" value="FN3"/>
    <property type="match status" value="1"/>
</dbReference>
<keyword evidence="9" id="KW-0833">Ubl conjugation pathway</keyword>
<feature type="domain" description="RING-type" evidence="15">
    <location>
        <begin position="10"/>
        <end position="60"/>
    </location>
</feature>
<feature type="domain" description="B30.2/SPRY" evidence="17">
    <location>
        <begin position="460"/>
        <end position="653"/>
    </location>
</feature>
<dbReference type="GO" id="GO:0005874">
    <property type="term" value="C:microtubule"/>
    <property type="evidence" value="ECO:0007669"/>
    <property type="project" value="UniProtKB-KW"/>
</dbReference>
<dbReference type="PROSITE" id="PS50089">
    <property type="entry name" value="ZF_RING_2"/>
    <property type="match status" value="1"/>
</dbReference>
<dbReference type="Pfam" id="PF00643">
    <property type="entry name" value="zf-B_box"/>
    <property type="match status" value="1"/>
</dbReference>
<dbReference type="Ensembl" id="ENSMAMT00000045657.1">
    <property type="protein sequence ID" value="ENSMAMP00000062289.1"/>
    <property type="gene ID" value="ENSMAMG00000000843.2"/>
</dbReference>
<keyword evidence="11 14" id="KW-0175">Coiled coil</keyword>
<keyword evidence="8 13" id="KW-0863">Zinc-finger</keyword>
<dbReference type="SMART" id="SM00502">
    <property type="entry name" value="BBC"/>
    <property type="match status" value="1"/>
</dbReference>
<dbReference type="PROSITE" id="PS50853">
    <property type="entry name" value="FN3"/>
    <property type="match status" value="1"/>
</dbReference>
<dbReference type="InterPro" id="IPR003649">
    <property type="entry name" value="Bbox_C"/>
</dbReference>
<dbReference type="InterPro" id="IPR036116">
    <property type="entry name" value="FN3_sf"/>
</dbReference>
<dbReference type="PROSITE" id="PS00518">
    <property type="entry name" value="ZF_RING_1"/>
    <property type="match status" value="1"/>
</dbReference>
<keyword evidence="4" id="KW-0808">Transferase</keyword>
<evidence type="ECO:0000259" key="18">
    <source>
        <dbReference type="PROSITE" id="PS50853"/>
    </source>
</evidence>
<dbReference type="InterPro" id="IPR047063">
    <property type="entry name" value="MID2_Bbox2_Zfn"/>
</dbReference>
<dbReference type="SMART" id="SM00184">
    <property type="entry name" value="RING"/>
    <property type="match status" value="1"/>
</dbReference>
<dbReference type="InterPro" id="IPR013320">
    <property type="entry name" value="ConA-like_dom_sf"/>
</dbReference>
<dbReference type="InterPro" id="IPR013083">
    <property type="entry name" value="Znf_RING/FYVE/PHD"/>
</dbReference>
<feature type="domain" description="COS" evidence="19">
    <location>
        <begin position="314"/>
        <end position="373"/>
    </location>
</feature>
<evidence type="ECO:0000256" key="13">
    <source>
        <dbReference type="PROSITE-ProRule" id="PRU00024"/>
    </source>
</evidence>
<dbReference type="InterPro" id="IPR027370">
    <property type="entry name" value="Znf-RING_euk"/>
</dbReference>
<accession>A0A7N8YAR3</accession>
<evidence type="ECO:0000256" key="1">
    <source>
        <dbReference type="ARBA" id="ARBA00004245"/>
    </source>
</evidence>
<evidence type="ECO:0000256" key="11">
    <source>
        <dbReference type="ARBA" id="ARBA00023054"/>
    </source>
</evidence>
<evidence type="ECO:0000256" key="3">
    <source>
        <dbReference type="ARBA" id="ARBA00022490"/>
    </source>
</evidence>
<dbReference type="AlphaFoldDB" id="A0A7N8YAR3"/>
<dbReference type="InterPro" id="IPR003877">
    <property type="entry name" value="SPRY_dom"/>
</dbReference>
<reference evidence="20" key="1">
    <citation type="submission" date="2025-08" db="UniProtKB">
        <authorList>
            <consortium name="Ensembl"/>
        </authorList>
    </citation>
    <scope>IDENTIFICATION</scope>
</reference>
<dbReference type="InterPro" id="IPR001870">
    <property type="entry name" value="B30.2/SPRY"/>
</dbReference>
<dbReference type="InterPro" id="IPR013783">
    <property type="entry name" value="Ig-like_fold"/>
</dbReference>
<dbReference type="Pfam" id="PF00041">
    <property type="entry name" value="fn3"/>
    <property type="match status" value="1"/>
</dbReference>
<dbReference type="SUPFAM" id="SSF57845">
    <property type="entry name" value="B-box zinc-binding domain"/>
    <property type="match status" value="1"/>
</dbReference>
<dbReference type="InterPro" id="IPR043136">
    <property type="entry name" value="B30.2/SPRY_sf"/>
</dbReference>
<keyword evidence="7" id="KW-0677">Repeat</keyword>
<keyword evidence="6" id="KW-0479">Metal-binding</keyword>
<evidence type="ECO:0000256" key="2">
    <source>
        <dbReference type="ARBA" id="ARBA00008518"/>
    </source>
</evidence>
<dbReference type="InterPro" id="IPR003879">
    <property type="entry name" value="Butyrophylin_SPRY"/>
</dbReference>
<evidence type="ECO:0000256" key="12">
    <source>
        <dbReference type="ARBA" id="ARBA00023212"/>
    </source>
</evidence>
<dbReference type="InterPro" id="IPR017903">
    <property type="entry name" value="COS_domain"/>
</dbReference>
<dbReference type="PROSITE" id="PS50188">
    <property type="entry name" value="B302_SPRY"/>
    <property type="match status" value="1"/>
</dbReference>
<evidence type="ECO:0000256" key="5">
    <source>
        <dbReference type="ARBA" id="ARBA00022701"/>
    </source>
</evidence>
<dbReference type="Gene3D" id="2.60.40.10">
    <property type="entry name" value="Immunoglobulins"/>
    <property type="match status" value="1"/>
</dbReference>
<evidence type="ECO:0000256" key="9">
    <source>
        <dbReference type="ARBA" id="ARBA00022786"/>
    </source>
</evidence>
<feature type="coiled-coil region" evidence="14">
    <location>
        <begin position="214"/>
        <end position="248"/>
    </location>
</feature>
<dbReference type="CDD" id="cd19823">
    <property type="entry name" value="Bbox2_MID2_C-I"/>
    <property type="match status" value="1"/>
</dbReference>
<dbReference type="InterPro" id="IPR035752">
    <property type="entry name" value="SPRY/PRY_TRIM1"/>
</dbReference>
<dbReference type="InterPro" id="IPR003961">
    <property type="entry name" value="FN3_dom"/>
</dbReference>
<dbReference type="SUPFAM" id="SSF57850">
    <property type="entry name" value="RING/U-box"/>
    <property type="match status" value="1"/>
</dbReference>
<dbReference type="InterPro" id="IPR040859">
    <property type="entry name" value="Midline-1_COS"/>
</dbReference>
<dbReference type="PROSITE" id="PS51262">
    <property type="entry name" value="COS"/>
    <property type="match status" value="1"/>
</dbReference>
<dbReference type="GO" id="GO:0016740">
    <property type="term" value="F:transferase activity"/>
    <property type="evidence" value="ECO:0007669"/>
    <property type="project" value="UniProtKB-KW"/>
</dbReference>
<dbReference type="SMART" id="SM00449">
    <property type="entry name" value="SPRY"/>
    <property type="match status" value="1"/>
</dbReference>
<dbReference type="SUPFAM" id="SSF49265">
    <property type="entry name" value="Fibronectin type III"/>
    <property type="match status" value="1"/>
</dbReference>
<comment type="similarity">
    <text evidence="2">Belongs to the TRIM/RBCC family.</text>
</comment>
<dbReference type="Gene3D" id="2.60.120.920">
    <property type="match status" value="1"/>
</dbReference>
<dbReference type="GO" id="GO:0008270">
    <property type="term" value="F:zinc ion binding"/>
    <property type="evidence" value="ECO:0007669"/>
    <property type="project" value="UniProtKB-KW"/>
</dbReference>
<dbReference type="InterPro" id="IPR000315">
    <property type="entry name" value="Znf_B-box"/>
</dbReference>
<evidence type="ECO:0000256" key="10">
    <source>
        <dbReference type="ARBA" id="ARBA00022833"/>
    </source>
</evidence>
<evidence type="ECO:0000259" key="16">
    <source>
        <dbReference type="PROSITE" id="PS50119"/>
    </source>
</evidence>
<evidence type="ECO:0000256" key="7">
    <source>
        <dbReference type="ARBA" id="ARBA00022737"/>
    </source>
</evidence>
<dbReference type="CDD" id="cd13739">
    <property type="entry name" value="SPRY_PRY_TRIM1"/>
    <property type="match status" value="1"/>
</dbReference>
<evidence type="ECO:0000313" key="21">
    <source>
        <dbReference type="Proteomes" id="UP000261640"/>
    </source>
</evidence>
<evidence type="ECO:0000256" key="6">
    <source>
        <dbReference type="ARBA" id="ARBA00022723"/>
    </source>
</evidence>
<evidence type="ECO:0000256" key="8">
    <source>
        <dbReference type="ARBA" id="ARBA00022771"/>
    </source>
</evidence>
<dbReference type="PROSITE" id="PS50119">
    <property type="entry name" value="ZF_BBOX"/>
    <property type="match status" value="1"/>
</dbReference>
<dbReference type="SUPFAM" id="SSF49899">
    <property type="entry name" value="Concanavalin A-like lectins/glucanases"/>
    <property type="match status" value="1"/>
</dbReference>
<dbReference type="Pfam" id="PF22586">
    <property type="entry name" value="ANCHR-like_BBOX"/>
    <property type="match status" value="1"/>
</dbReference>
<dbReference type="Gene3D" id="3.30.40.10">
    <property type="entry name" value="Zinc/RING finger domain, C3HC4 (zinc finger)"/>
    <property type="match status" value="1"/>
</dbReference>
<dbReference type="InterPro" id="IPR050617">
    <property type="entry name" value="E3_ligase_FN3/SPRY"/>
</dbReference>
<evidence type="ECO:0000259" key="19">
    <source>
        <dbReference type="PROSITE" id="PS51262"/>
    </source>
</evidence>
<dbReference type="GeneTree" id="ENSGT00940000159460"/>
<sequence>METLESELTCPICLELFEDPLLLPCAHSLCFNCAHRILVSHCSTSKPLESISAFQCPTCRYVITLNHRGLEGLKRNVTLQNIIDRFQKASLSGPNSPTESRRLPATSSHSHPCQFCEQDPPREAVKTCVTCEVSYCDRCLRATHPNKKPFTSHRLVEPVPDTHIRGLTCLEHENEKVNMYCLVDDQLICALCKLVGRHREHQVSSLTERFDKLKQTLENNLTNLVKRNSELENQMAKLIQICQQVEVNTAMHEAKLVEECDELVEIIRQRKQVIAVKIKESKVMKLRKLAQQIANCRQCLERSSALITQAEQSLKENDHARFLQTARNVAERVAMATASSQVLIPDVNLNEAFDNFALDFSREKKILEGLDYLTAPNPPSIRDELCTASHDTITVHWTSEDEFSVTSYELQYTIYTGQTNFISLYNSADSWMIVPNIKQNHYTVHGLQSGTRYIFFVKAINQAGSRNSEPARLKTNSQPFKLDPKTAHKKLRLSNDCLTMEKDESSLKKSHTPERFSGTGSYGAAGNVFIDSGCHYWEVLLGASTWYAIGVAYKSAPKNEWSGKNSSSWVFSRCNNNFMVRHDGKEMLVEASLQLRRLGVLLDYDNNSLSFYDAMNSQHIHTFEISFLLPVVPTFMIWNKSVMILSGLPVPDFVDGVASDLQEQQQQQMGLCRQESPYLTGMKTCH</sequence>
<feature type="domain" description="B box-type" evidence="16">
    <location>
        <begin position="164"/>
        <end position="206"/>
    </location>
</feature>
<comment type="subcellular location">
    <subcellularLocation>
        <location evidence="1">Cytoplasm</location>
        <location evidence="1">Cytoskeleton</location>
    </subcellularLocation>
</comment>
<evidence type="ECO:0000256" key="14">
    <source>
        <dbReference type="SAM" id="Coils"/>
    </source>
</evidence>
<dbReference type="GO" id="GO:0008017">
    <property type="term" value="F:microtubule binding"/>
    <property type="evidence" value="ECO:0007669"/>
    <property type="project" value="TreeGrafter"/>
</dbReference>
<dbReference type="InterPro" id="IPR001841">
    <property type="entry name" value="Znf_RING"/>
</dbReference>
<dbReference type="InterPro" id="IPR017907">
    <property type="entry name" value="Znf_RING_CS"/>
</dbReference>
<dbReference type="Gene3D" id="1.20.5.170">
    <property type="match status" value="1"/>
</dbReference>
<dbReference type="Pfam" id="PF18568">
    <property type="entry name" value="COS"/>
    <property type="match status" value="1"/>
</dbReference>
<name>A0A7N8YAR3_9TELE</name>
<evidence type="ECO:0000259" key="15">
    <source>
        <dbReference type="PROSITE" id="PS50089"/>
    </source>
</evidence>
<dbReference type="PANTHER" id="PTHR24099:SF12">
    <property type="entry name" value="E3 UBIQUITIN-PROTEIN LIGASE MID2-RELATED"/>
    <property type="match status" value="1"/>
</dbReference>
<dbReference type="Pfam" id="PF00622">
    <property type="entry name" value="SPRY"/>
    <property type="match status" value="1"/>
</dbReference>
<keyword evidence="5" id="KW-0493">Microtubule</keyword>
<dbReference type="Gene3D" id="3.30.160.60">
    <property type="entry name" value="Classic Zinc Finger"/>
    <property type="match status" value="1"/>
</dbReference>
<dbReference type="SMART" id="SM00060">
    <property type="entry name" value="FN3"/>
    <property type="match status" value="1"/>
</dbReference>
<feature type="domain" description="Fibronectin type-III" evidence="18">
    <location>
        <begin position="375"/>
        <end position="478"/>
    </location>
</feature>
<proteinExistence type="inferred from homology"/>
<dbReference type="SMART" id="SM00336">
    <property type="entry name" value="BBOX"/>
    <property type="match status" value="2"/>
</dbReference>
<protein>
    <submittedName>
        <fullName evidence="20">Midline 2</fullName>
    </submittedName>
</protein>
<organism evidence="20 21">
    <name type="scientific">Mastacembelus armatus</name>
    <name type="common">zig-zag eel</name>
    <dbReference type="NCBI Taxonomy" id="205130"/>
    <lineage>
        <taxon>Eukaryota</taxon>
        <taxon>Metazoa</taxon>
        <taxon>Chordata</taxon>
        <taxon>Craniata</taxon>
        <taxon>Vertebrata</taxon>
        <taxon>Euteleostomi</taxon>
        <taxon>Actinopterygii</taxon>
        <taxon>Neopterygii</taxon>
        <taxon>Teleostei</taxon>
        <taxon>Neoteleostei</taxon>
        <taxon>Acanthomorphata</taxon>
        <taxon>Anabantaria</taxon>
        <taxon>Synbranchiformes</taxon>
        <taxon>Mastacembelidae</taxon>
        <taxon>Mastacembelus</taxon>
    </lineage>
</organism>